<name>A0AAD7EAN3_9AGAR</name>
<feature type="compositionally biased region" description="Polar residues" evidence="1">
    <location>
        <begin position="192"/>
        <end position="206"/>
    </location>
</feature>
<proteinExistence type="predicted"/>
<evidence type="ECO:0000313" key="3">
    <source>
        <dbReference type="Proteomes" id="UP001218218"/>
    </source>
</evidence>
<reference evidence="2" key="1">
    <citation type="submission" date="2023-03" db="EMBL/GenBank/DDBJ databases">
        <title>Massive genome expansion in bonnet fungi (Mycena s.s.) driven by repeated elements and novel gene families across ecological guilds.</title>
        <authorList>
            <consortium name="Lawrence Berkeley National Laboratory"/>
            <person name="Harder C.B."/>
            <person name="Miyauchi S."/>
            <person name="Viragh M."/>
            <person name="Kuo A."/>
            <person name="Thoen E."/>
            <person name="Andreopoulos B."/>
            <person name="Lu D."/>
            <person name="Skrede I."/>
            <person name="Drula E."/>
            <person name="Henrissat B."/>
            <person name="Morin E."/>
            <person name="Kohler A."/>
            <person name="Barry K."/>
            <person name="LaButti K."/>
            <person name="Morin E."/>
            <person name="Salamov A."/>
            <person name="Lipzen A."/>
            <person name="Mereny Z."/>
            <person name="Hegedus B."/>
            <person name="Baldrian P."/>
            <person name="Stursova M."/>
            <person name="Weitz H."/>
            <person name="Taylor A."/>
            <person name="Grigoriev I.V."/>
            <person name="Nagy L.G."/>
            <person name="Martin F."/>
            <person name="Kauserud H."/>
        </authorList>
    </citation>
    <scope>NUCLEOTIDE SEQUENCE</scope>
    <source>
        <strain evidence="2">CBHHK002</strain>
    </source>
</reference>
<dbReference type="AlphaFoldDB" id="A0AAD7EAN3"/>
<gene>
    <name evidence="2" type="ORF">DFH08DRAFT_975565</name>
</gene>
<dbReference type="Proteomes" id="UP001218218">
    <property type="component" value="Unassembled WGS sequence"/>
</dbReference>
<sequence>MQSTRWRPCARVSIPFRANGPSASRTILSSRQIDESPPIWVEGAGEVLPRRCSGHDDALIHPRRPPFDVPQVDASVVPATTRACRFSPSPGLTVPQPAAWIFLALSKERLEGILLREPWYSEEARTGGREGREPWCSPAVGAAYRTRASAAAAAGRTGRDAGVGQGRVGEYGGWMERRRGCIFENECRRNQNASAASTRHVSSRASAQRAGFADTPLPPTLQPHAQMRSAVER</sequence>
<feature type="region of interest" description="Disordered" evidence="1">
    <location>
        <begin position="192"/>
        <end position="233"/>
    </location>
</feature>
<keyword evidence="3" id="KW-1185">Reference proteome</keyword>
<comment type="caution">
    <text evidence="2">The sequence shown here is derived from an EMBL/GenBank/DDBJ whole genome shotgun (WGS) entry which is preliminary data.</text>
</comment>
<accession>A0AAD7EAN3</accession>
<evidence type="ECO:0000313" key="2">
    <source>
        <dbReference type="EMBL" id="KAJ7307008.1"/>
    </source>
</evidence>
<organism evidence="2 3">
    <name type="scientific">Mycena albidolilacea</name>
    <dbReference type="NCBI Taxonomy" id="1033008"/>
    <lineage>
        <taxon>Eukaryota</taxon>
        <taxon>Fungi</taxon>
        <taxon>Dikarya</taxon>
        <taxon>Basidiomycota</taxon>
        <taxon>Agaricomycotina</taxon>
        <taxon>Agaricomycetes</taxon>
        <taxon>Agaricomycetidae</taxon>
        <taxon>Agaricales</taxon>
        <taxon>Marasmiineae</taxon>
        <taxon>Mycenaceae</taxon>
        <taxon>Mycena</taxon>
    </lineage>
</organism>
<evidence type="ECO:0000256" key="1">
    <source>
        <dbReference type="SAM" id="MobiDB-lite"/>
    </source>
</evidence>
<protein>
    <submittedName>
        <fullName evidence="2">Uncharacterized protein</fullName>
    </submittedName>
</protein>
<dbReference type="EMBL" id="JARIHO010000089">
    <property type="protein sequence ID" value="KAJ7307008.1"/>
    <property type="molecule type" value="Genomic_DNA"/>
</dbReference>